<feature type="region of interest" description="Disordered" evidence="1">
    <location>
        <begin position="57"/>
        <end position="108"/>
    </location>
</feature>
<dbReference type="Proteomes" id="UP000299102">
    <property type="component" value="Unassembled WGS sequence"/>
</dbReference>
<comment type="caution">
    <text evidence="2">The sequence shown here is derived from an EMBL/GenBank/DDBJ whole genome shotgun (WGS) entry which is preliminary data.</text>
</comment>
<sequence length="108" mass="11232">MPSSPAGVRLCGIAEISSENACVIWCFKAPPAQDHKGAPTTRAARCHFFRPDSALKAAGPRRHRLGGGGRDCPPPPHARARGGLGPNSSIRNDEIVAGDAPSGDVINK</sequence>
<accession>A0A4C1XMD3</accession>
<gene>
    <name evidence="2" type="ORF">EVAR_35327_1</name>
</gene>
<keyword evidence="3" id="KW-1185">Reference proteome</keyword>
<evidence type="ECO:0000313" key="3">
    <source>
        <dbReference type="Proteomes" id="UP000299102"/>
    </source>
</evidence>
<dbReference type="EMBL" id="BGZK01000869">
    <property type="protein sequence ID" value="GBP63437.1"/>
    <property type="molecule type" value="Genomic_DNA"/>
</dbReference>
<dbReference type="AlphaFoldDB" id="A0A4C1XMD3"/>
<protein>
    <submittedName>
        <fullName evidence="2">Uncharacterized protein</fullName>
    </submittedName>
</protein>
<evidence type="ECO:0000256" key="1">
    <source>
        <dbReference type="SAM" id="MobiDB-lite"/>
    </source>
</evidence>
<evidence type="ECO:0000313" key="2">
    <source>
        <dbReference type="EMBL" id="GBP63437.1"/>
    </source>
</evidence>
<name>A0A4C1XMD3_EUMVA</name>
<reference evidence="2 3" key="1">
    <citation type="journal article" date="2019" name="Commun. Biol.">
        <title>The bagworm genome reveals a unique fibroin gene that provides high tensile strength.</title>
        <authorList>
            <person name="Kono N."/>
            <person name="Nakamura H."/>
            <person name="Ohtoshi R."/>
            <person name="Tomita M."/>
            <person name="Numata K."/>
            <person name="Arakawa K."/>
        </authorList>
    </citation>
    <scope>NUCLEOTIDE SEQUENCE [LARGE SCALE GENOMIC DNA]</scope>
</reference>
<proteinExistence type="predicted"/>
<organism evidence="2 3">
    <name type="scientific">Eumeta variegata</name>
    <name type="common">Bagworm moth</name>
    <name type="synonym">Eumeta japonica</name>
    <dbReference type="NCBI Taxonomy" id="151549"/>
    <lineage>
        <taxon>Eukaryota</taxon>
        <taxon>Metazoa</taxon>
        <taxon>Ecdysozoa</taxon>
        <taxon>Arthropoda</taxon>
        <taxon>Hexapoda</taxon>
        <taxon>Insecta</taxon>
        <taxon>Pterygota</taxon>
        <taxon>Neoptera</taxon>
        <taxon>Endopterygota</taxon>
        <taxon>Lepidoptera</taxon>
        <taxon>Glossata</taxon>
        <taxon>Ditrysia</taxon>
        <taxon>Tineoidea</taxon>
        <taxon>Psychidae</taxon>
        <taxon>Oiketicinae</taxon>
        <taxon>Eumeta</taxon>
    </lineage>
</organism>